<evidence type="ECO:0000256" key="1">
    <source>
        <dbReference type="SAM" id="Phobius"/>
    </source>
</evidence>
<reference evidence="2 3" key="1">
    <citation type="submission" date="2021-03" db="EMBL/GenBank/DDBJ databases">
        <title>Lysobacter sp. nov. isolated from soil of gangwondo yeongwol, south Korea.</title>
        <authorList>
            <person name="Kim K.R."/>
            <person name="Kim K.H."/>
            <person name="Jeon C.O."/>
        </authorList>
    </citation>
    <scope>NUCLEOTIDE SEQUENCE [LARGE SCALE GENOMIC DNA]</scope>
    <source>
        <strain evidence="2 3">R19</strain>
    </source>
</reference>
<feature type="transmembrane region" description="Helical" evidence="1">
    <location>
        <begin position="6"/>
        <end position="26"/>
    </location>
</feature>
<name>A0A975ATZ9_9GAMM</name>
<dbReference type="AlphaFoldDB" id="A0A975ATZ9"/>
<keyword evidence="1" id="KW-0472">Membrane</keyword>
<keyword evidence="1" id="KW-1133">Transmembrane helix</keyword>
<accession>A0A975ATZ9</accession>
<evidence type="ECO:0000313" key="3">
    <source>
        <dbReference type="Proteomes" id="UP000639274"/>
    </source>
</evidence>
<sequence>MSVYSVVMISSAVICFAFVALGSWLLRSLVRIRASRALFAAVVAFPLWIPCSAAIGQLLDAYYHPPSALEIISAFATINAVAVSVFAVVAAVSFWLVVRQMNQRANNSFKPDPLGGRA</sequence>
<dbReference type="KEGG" id="lsf:I8J32_007745"/>
<dbReference type="Proteomes" id="UP000639274">
    <property type="component" value="Chromosome"/>
</dbReference>
<dbReference type="EMBL" id="CP071518">
    <property type="protein sequence ID" value="QSX79719.1"/>
    <property type="molecule type" value="Genomic_DNA"/>
</dbReference>
<feature type="transmembrane region" description="Helical" evidence="1">
    <location>
        <begin position="38"/>
        <end position="59"/>
    </location>
</feature>
<keyword evidence="3" id="KW-1185">Reference proteome</keyword>
<dbReference type="RefSeq" id="WP_200610354.1">
    <property type="nucleotide sequence ID" value="NZ_CP071518.1"/>
</dbReference>
<evidence type="ECO:0000313" key="2">
    <source>
        <dbReference type="EMBL" id="QSX79719.1"/>
    </source>
</evidence>
<protein>
    <submittedName>
        <fullName evidence="2">Uncharacterized protein</fullName>
    </submittedName>
</protein>
<proteinExistence type="predicted"/>
<gene>
    <name evidence="2" type="ORF">I8J32_007745</name>
</gene>
<organism evidence="2 3">
    <name type="scientific">Agrilutibacter solisilvae</name>
    <dbReference type="NCBI Taxonomy" id="2763317"/>
    <lineage>
        <taxon>Bacteria</taxon>
        <taxon>Pseudomonadati</taxon>
        <taxon>Pseudomonadota</taxon>
        <taxon>Gammaproteobacteria</taxon>
        <taxon>Lysobacterales</taxon>
        <taxon>Lysobacteraceae</taxon>
        <taxon>Agrilutibacter</taxon>
    </lineage>
</organism>
<keyword evidence="1" id="KW-0812">Transmembrane</keyword>
<feature type="transmembrane region" description="Helical" evidence="1">
    <location>
        <begin position="71"/>
        <end position="98"/>
    </location>
</feature>